<keyword evidence="3" id="KW-0804">Transcription</keyword>
<feature type="compositionally biased region" description="Basic residues" evidence="5">
    <location>
        <begin position="58"/>
        <end position="72"/>
    </location>
</feature>
<dbReference type="FunFam" id="1.10.30.10:FF:000041">
    <property type="entry name" value="HMG box family protein"/>
    <property type="match status" value="1"/>
</dbReference>
<feature type="compositionally biased region" description="Low complexity" evidence="5">
    <location>
        <begin position="373"/>
        <end position="398"/>
    </location>
</feature>
<feature type="compositionally biased region" description="Low complexity" evidence="5">
    <location>
        <begin position="492"/>
        <end position="508"/>
    </location>
</feature>
<gene>
    <name evidence="6" type="ORF">DEBR0S4_05182G</name>
</gene>
<dbReference type="PANTHER" id="PTHR10270:SF161">
    <property type="entry name" value="SEX-DETERMINING REGION Y PROTEIN"/>
    <property type="match status" value="1"/>
</dbReference>
<evidence type="ECO:0000256" key="1">
    <source>
        <dbReference type="ARBA" id="ARBA00023015"/>
    </source>
</evidence>
<keyword evidence="4" id="KW-0539">Nucleus</keyword>
<feature type="region of interest" description="Disordered" evidence="5">
    <location>
        <begin position="278"/>
        <end position="311"/>
    </location>
</feature>
<dbReference type="Gene3D" id="1.10.30.10">
    <property type="entry name" value="High mobility group box domain"/>
    <property type="match status" value="1"/>
</dbReference>
<evidence type="ECO:0000256" key="4">
    <source>
        <dbReference type="PROSITE-ProRule" id="PRU00267"/>
    </source>
</evidence>
<dbReference type="GO" id="GO:0030154">
    <property type="term" value="P:cell differentiation"/>
    <property type="evidence" value="ECO:0007669"/>
    <property type="project" value="TreeGrafter"/>
</dbReference>
<dbReference type="InterPro" id="IPR036910">
    <property type="entry name" value="HMG_box_dom_sf"/>
</dbReference>
<dbReference type="SUPFAM" id="SSF47095">
    <property type="entry name" value="HMG-box"/>
    <property type="match status" value="1"/>
</dbReference>
<keyword evidence="1" id="KW-0805">Transcription regulation</keyword>
<feature type="compositionally biased region" description="Polar residues" evidence="5">
    <location>
        <begin position="419"/>
        <end position="429"/>
    </location>
</feature>
<feature type="compositionally biased region" description="Low complexity" evidence="5">
    <location>
        <begin position="405"/>
        <end position="418"/>
    </location>
</feature>
<proteinExistence type="predicted"/>
<feature type="DNA-binding region" description="HMG box" evidence="4">
    <location>
        <begin position="101"/>
        <end position="170"/>
    </location>
</feature>
<dbReference type="GO" id="GO:0001228">
    <property type="term" value="F:DNA-binding transcription activator activity, RNA polymerase II-specific"/>
    <property type="evidence" value="ECO:0007669"/>
    <property type="project" value="TreeGrafter"/>
</dbReference>
<feature type="region of interest" description="Disordered" evidence="5">
    <location>
        <begin position="361"/>
        <end position="508"/>
    </location>
</feature>
<evidence type="ECO:0000313" key="7">
    <source>
        <dbReference type="Proteomes" id="UP000478008"/>
    </source>
</evidence>
<feature type="compositionally biased region" description="Low complexity" evidence="5">
    <location>
        <begin position="521"/>
        <end position="544"/>
    </location>
</feature>
<sequence length="550" mass="58716">MMNLNNGGPGSSAMNQYPYIAAIPVTASGMGGMASQLGAQNGAAAPNNGAVAQMGGAQKKKAGRVGRKRKSRLVSGPTDDPDLNARLLMKCTCRKKDPNRIPRPRNAFILFRQKHHQELLEEGGKIRTNPEVSKELGRRWRNLPPEEKAYWVKQAEEEKKRHAEKYPNYKYTPKRNSKKKCPHCLAKMQLKMLKNAKKRGAPTGPHGLLLTGKHNALAGAGMLAGGMPAGAPGAGNPGAAGPAQGIAPGISYSQYASQQPFAFALGGNQFYADLGQGAAQNPQQQAQQQFQRLQSPQQVSQGSPQQAASGAGAPMYYQQGMMGLQQVVLLPQQQAAVAAAASQQQNHHGNASQQLYKAEDLYPGMGNGSVSHQGNQAVQQAQQVQQVQQAQQAGAGQNTSQNSLSYSPGSASVSKSPSLTQNMQQSAVNDQAGYQGLFGQPQNAMRYSSGQQQQQQATSPQSLQQMYMQLDSNGQQQQGGNQNGNQGGNQGNGQDLQQGNQGNGQAQNMGYLHSYDFQQLQQSASQQSQVPLPPINNISLPPLNMGQKGN</sequence>
<dbReference type="GO" id="GO:0000122">
    <property type="term" value="P:negative regulation of transcription by RNA polymerase II"/>
    <property type="evidence" value="ECO:0007669"/>
    <property type="project" value="TreeGrafter"/>
</dbReference>
<evidence type="ECO:0000256" key="5">
    <source>
        <dbReference type="SAM" id="MobiDB-lite"/>
    </source>
</evidence>
<evidence type="ECO:0000256" key="2">
    <source>
        <dbReference type="ARBA" id="ARBA00023125"/>
    </source>
</evidence>
<reference evidence="6 7" key="1">
    <citation type="submission" date="2019-07" db="EMBL/GenBank/DDBJ databases">
        <authorList>
            <person name="Friedrich A."/>
            <person name="Schacherer J."/>
        </authorList>
    </citation>
    <scope>NUCLEOTIDE SEQUENCE [LARGE SCALE GENOMIC DNA]</scope>
</reference>
<organism evidence="6 7">
    <name type="scientific">Dekkera bruxellensis</name>
    <name type="common">Brettanomyces custersii</name>
    <dbReference type="NCBI Taxonomy" id="5007"/>
    <lineage>
        <taxon>Eukaryota</taxon>
        <taxon>Fungi</taxon>
        <taxon>Dikarya</taxon>
        <taxon>Ascomycota</taxon>
        <taxon>Saccharomycotina</taxon>
        <taxon>Pichiomycetes</taxon>
        <taxon>Pichiales</taxon>
        <taxon>Pichiaceae</taxon>
        <taxon>Brettanomyces</taxon>
    </lineage>
</organism>
<keyword evidence="2 4" id="KW-0238">DNA-binding</keyword>
<dbReference type="InterPro" id="IPR050140">
    <property type="entry name" value="SRY-related_HMG-box_TF-like"/>
</dbReference>
<accession>A0A7D9CYF8</accession>
<dbReference type="PROSITE" id="PS50118">
    <property type="entry name" value="HMG_BOX_2"/>
    <property type="match status" value="1"/>
</dbReference>
<name>A0A7D9CYF8_DEKBR</name>
<dbReference type="Pfam" id="PF00505">
    <property type="entry name" value="HMG_box"/>
    <property type="match status" value="1"/>
</dbReference>
<feature type="compositionally biased region" description="Gly residues" evidence="5">
    <location>
        <begin position="481"/>
        <end position="491"/>
    </location>
</feature>
<dbReference type="EMBL" id="CABFWN010000004">
    <property type="protein sequence ID" value="VUG18897.1"/>
    <property type="molecule type" value="Genomic_DNA"/>
</dbReference>
<evidence type="ECO:0000256" key="3">
    <source>
        <dbReference type="ARBA" id="ARBA00023163"/>
    </source>
</evidence>
<keyword evidence="7" id="KW-1185">Reference proteome</keyword>
<dbReference type="AlphaFoldDB" id="A0A7D9CYF8"/>
<dbReference type="PANTHER" id="PTHR10270">
    <property type="entry name" value="SOX TRANSCRIPTION FACTOR"/>
    <property type="match status" value="1"/>
</dbReference>
<dbReference type="Proteomes" id="UP000478008">
    <property type="component" value="Unassembled WGS sequence"/>
</dbReference>
<feature type="region of interest" description="Disordered" evidence="5">
    <location>
        <begin position="55"/>
        <end position="81"/>
    </location>
</feature>
<dbReference type="SMART" id="SM00398">
    <property type="entry name" value="HMG"/>
    <property type="match status" value="1"/>
</dbReference>
<dbReference type="InterPro" id="IPR009071">
    <property type="entry name" value="HMG_box_dom"/>
</dbReference>
<protein>
    <submittedName>
        <fullName evidence="6">DEBR0S4_05182g1_1</fullName>
    </submittedName>
</protein>
<dbReference type="GO" id="GO:0005634">
    <property type="term" value="C:nucleus"/>
    <property type="evidence" value="ECO:0007669"/>
    <property type="project" value="UniProtKB-UniRule"/>
</dbReference>
<evidence type="ECO:0000313" key="6">
    <source>
        <dbReference type="EMBL" id="VUG18897.1"/>
    </source>
</evidence>
<dbReference type="GO" id="GO:0000978">
    <property type="term" value="F:RNA polymerase II cis-regulatory region sequence-specific DNA binding"/>
    <property type="evidence" value="ECO:0007669"/>
    <property type="project" value="TreeGrafter"/>
</dbReference>
<feature type="compositionally biased region" description="Low complexity" evidence="5">
    <location>
        <begin position="448"/>
        <end position="465"/>
    </location>
</feature>
<feature type="region of interest" description="Disordered" evidence="5">
    <location>
        <begin position="521"/>
        <end position="550"/>
    </location>
</feature>
<dbReference type="CDD" id="cd01389">
    <property type="entry name" value="HMG-box_ROX1-like"/>
    <property type="match status" value="1"/>
</dbReference>